<keyword evidence="2" id="KW-1185">Reference proteome</keyword>
<comment type="caution">
    <text evidence="1">The sequence shown here is derived from an EMBL/GenBank/DDBJ whole genome shotgun (WGS) entry which is preliminary data.</text>
</comment>
<dbReference type="Gene3D" id="6.10.250.870">
    <property type="match status" value="1"/>
</dbReference>
<proteinExistence type="predicted"/>
<organism evidence="1 2">
    <name type="scientific">Komarekiella delphini-convector SJRDD-AB1</name>
    <dbReference type="NCBI Taxonomy" id="2593771"/>
    <lineage>
        <taxon>Bacteria</taxon>
        <taxon>Bacillati</taxon>
        <taxon>Cyanobacteriota</taxon>
        <taxon>Cyanophyceae</taxon>
        <taxon>Nostocales</taxon>
        <taxon>Nostocaceae</taxon>
        <taxon>Komarekiella</taxon>
        <taxon>Komarekiella delphini-convector</taxon>
    </lineage>
</organism>
<sequence>MNPENSETYINHPTWGLLYRICMVDENQDLFTTLYAQRLFFLVANDVNDVKGIKFQPIGRTEARMMLENRLRTLRRTGQSQEYDQLQSVFQRTFQ</sequence>
<dbReference type="EMBL" id="VJXY01000019">
    <property type="protein sequence ID" value="MBD6617692.1"/>
    <property type="molecule type" value="Genomic_DNA"/>
</dbReference>
<reference evidence="1" key="1">
    <citation type="submission" date="2019-07" db="EMBL/GenBank/DDBJ databases">
        <title>Toxilogical consequences of a new and cryptic species of cyanobacteria (Komarekiella delphini-convector) recovered from the epidermis of a bottlenose dolphin and 1500 ft. in the air.</title>
        <authorList>
            <person name="Brown A.O."/>
            <person name="Dvorak P."/>
            <person name="Villanueva C.D."/>
            <person name="Foss A.J."/>
            <person name="Garvey A.D."/>
            <person name="Gibson Q.A."/>
            <person name="Johansen J.R."/>
            <person name="Casamatta D.A."/>
        </authorList>
    </citation>
    <scope>NUCLEOTIDE SEQUENCE</scope>
    <source>
        <strain evidence="1">SJRDD-AB1</strain>
    </source>
</reference>
<evidence type="ECO:0000313" key="2">
    <source>
        <dbReference type="Proteomes" id="UP001165986"/>
    </source>
</evidence>
<protein>
    <submittedName>
        <fullName evidence="1">DUF3539 family protein</fullName>
    </submittedName>
</protein>
<accession>A0AA40SZ62</accession>
<evidence type="ECO:0000313" key="1">
    <source>
        <dbReference type="EMBL" id="MBD6617692.1"/>
    </source>
</evidence>
<dbReference type="RefSeq" id="WP_191758911.1">
    <property type="nucleotide sequence ID" value="NZ_VJXY01000019.1"/>
</dbReference>
<dbReference type="Pfam" id="PF12058">
    <property type="entry name" value="PipX"/>
    <property type="match status" value="1"/>
</dbReference>
<dbReference type="AlphaFoldDB" id="A0AA40SZ62"/>
<dbReference type="NCBIfam" id="NF045912">
    <property type="entry name" value="TransCoactPipX"/>
    <property type="match status" value="1"/>
</dbReference>
<gene>
    <name evidence="1" type="ORF">FNW02_18115</name>
</gene>
<dbReference type="Gene3D" id="2.30.30.660">
    <property type="entry name" value="Protein of unknown function (DUF3539)"/>
    <property type="match status" value="1"/>
</dbReference>
<name>A0AA40SZ62_9NOST</name>
<dbReference type="InterPro" id="IPR021926">
    <property type="entry name" value="PipX"/>
</dbReference>
<dbReference type="Proteomes" id="UP001165986">
    <property type="component" value="Unassembled WGS sequence"/>
</dbReference>